<dbReference type="Pfam" id="PF00929">
    <property type="entry name" value="RNase_T"/>
    <property type="match status" value="1"/>
</dbReference>
<dbReference type="Gene3D" id="3.30.420.10">
    <property type="entry name" value="Ribonuclease H-like superfamily/Ribonuclease H"/>
    <property type="match status" value="1"/>
</dbReference>
<dbReference type="GO" id="GO:0003676">
    <property type="term" value="F:nucleic acid binding"/>
    <property type="evidence" value="ECO:0007669"/>
    <property type="project" value="InterPro"/>
</dbReference>
<dbReference type="Proteomes" id="UP000193719">
    <property type="component" value="Unassembled WGS sequence"/>
</dbReference>
<accession>A0A1Y1VEP7</accession>
<dbReference type="InterPro" id="IPR012337">
    <property type="entry name" value="RNaseH-like_sf"/>
</dbReference>
<evidence type="ECO:0000259" key="7">
    <source>
        <dbReference type="PROSITE" id="PS50800"/>
    </source>
</evidence>
<keyword evidence="4" id="KW-0378">Hydrolase</keyword>
<reference evidence="8 9" key="2">
    <citation type="submission" date="2016-08" db="EMBL/GenBank/DDBJ databases">
        <title>Pervasive Adenine N6-methylation of Active Genes in Fungi.</title>
        <authorList>
            <consortium name="DOE Joint Genome Institute"/>
            <person name="Mondo S.J."/>
            <person name="Dannebaum R.O."/>
            <person name="Kuo R.C."/>
            <person name="Labutti K."/>
            <person name="Haridas S."/>
            <person name="Kuo A."/>
            <person name="Salamov A."/>
            <person name="Ahrendt S.R."/>
            <person name="Lipzen A."/>
            <person name="Sullivan W."/>
            <person name="Andreopoulos W.B."/>
            <person name="Clum A."/>
            <person name="Lindquist E."/>
            <person name="Daum C."/>
            <person name="Ramamoorthy G.K."/>
            <person name="Gryganskyi A."/>
            <person name="Culley D."/>
            <person name="Magnuson J.K."/>
            <person name="James T.Y."/>
            <person name="O'Malley M.A."/>
            <person name="Stajich J.E."/>
            <person name="Spatafora J.W."/>
            <person name="Visel A."/>
            <person name="Grigoriev I.V."/>
        </authorList>
    </citation>
    <scope>NUCLEOTIDE SEQUENCE [LARGE SCALE GENOMIC DNA]</scope>
    <source>
        <strain evidence="9">finn</strain>
    </source>
</reference>
<comment type="caution">
    <text evidence="8">The sequence shown here is derived from an EMBL/GenBank/DDBJ whole genome shotgun (WGS) entry which is preliminary data.</text>
</comment>
<sequence length="311" mass="37157">MADEIRKDSSLDDDSNIEELGHKIENIAIKDTIEDNKETSVNSVTVQDDNNLLNKLKKFNNVTELRKEMSRLGLSLKGNKDELKKRYKKYIKKQEEKEKNKNKVYQTPQPFKYYCVIDYEATCVEGGGLDYPNEIIEFPAVLVRSWTNTVEDEFHEYVKPINEPILTQYCKDLTGITQEQVDKADYFPKVLEKFEKWLNLYSEFPYQNVCFVTDGPWDIRDFIRKQCIISQIERPVYFYKWNNLRKTFKYFYKLSNQKRLNEMLEYLGMTFEGHEHCGLDDTRNITRIVQRMLDSKCFFKYNIEYPLSKKQ</sequence>
<evidence type="ECO:0000256" key="6">
    <source>
        <dbReference type="ARBA" id="ARBA00023158"/>
    </source>
</evidence>
<comment type="subcellular location">
    <subcellularLocation>
        <location evidence="1">Cytoplasm</location>
    </subcellularLocation>
</comment>
<keyword evidence="5" id="KW-0269">Exonuclease</keyword>
<feature type="domain" description="SAP" evidence="7">
    <location>
        <begin position="57"/>
        <end position="91"/>
    </location>
</feature>
<keyword evidence="9" id="KW-1185">Reference proteome</keyword>
<dbReference type="PROSITE" id="PS50800">
    <property type="entry name" value="SAP"/>
    <property type="match status" value="1"/>
</dbReference>
<dbReference type="SMART" id="SM00479">
    <property type="entry name" value="EXOIII"/>
    <property type="match status" value="1"/>
</dbReference>
<dbReference type="GO" id="GO:0000175">
    <property type="term" value="F:3'-5'-RNA exonuclease activity"/>
    <property type="evidence" value="ECO:0007669"/>
    <property type="project" value="InterPro"/>
</dbReference>
<dbReference type="GO" id="GO:0005737">
    <property type="term" value="C:cytoplasm"/>
    <property type="evidence" value="ECO:0007669"/>
    <property type="project" value="UniProtKB-SubCell"/>
</dbReference>
<dbReference type="GO" id="GO:0031047">
    <property type="term" value="P:regulatory ncRNA-mediated gene silencing"/>
    <property type="evidence" value="ECO:0007669"/>
    <property type="project" value="UniProtKB-KW"/>
</dbReference>
<organism evidence="8 9">
    <name type="scientific">Piromyces finnis</name>
    <dbReference type="NCBI Taxonomy" id="1754191"/>
    <lineage>
        <taxon>Eukaryota</taxon>
        <taxon>Fungi</taxon>
        <taxon>Fungi incertae sedis</taxon>
        <taxon>Chytridiomycota</taxon>
        <taxon>Chytridiomycota incertae sedis</taxon>
        <taxon>Neocallimastigomycetes</taxon>
        <taxon>Neocallimastigales</taxon>
        <taxon>Neocallimastigaceae</taxon>
        <taxon>Piromyces</taxon>
    </lineage>
</organism>
<evidence type="ECO:0000256" key="1">
    <source>
        <dbReference type="ARBA" id="ARBA00004496"/>
    </source>
</evidence>
<keyword evidence="6" id="KW-0943">RNA-mediated gene silencing</keyword>
<dbReference type="CDD" id="cd06133">
    <property type="entry name" value="ERI-1_3'hExo_like"/>
    <property type="match status" value="1"/>
</dbReference>
<dbReference type="Pfam" id="PF02037">
    <property type="entry name" value="SAP"/>
    <property type="match status" value="1"/>
</dbReference>
<dbReference type="InterPro" id="IPR036397">
    <property type="entry name" value="RNaseH_sf"/>
</dbReference>
<reference evidence="8 9" key="1">
    <citation type="submission" date="2016-08" db="EMBL/GenBank/DDBJ databases">
        <title>Genomes of anaerobic fungi encode conserved fungal cellulosomes for biomass hydrolysis.</title>
        <authorList>
            <consortium name="DOE Joint Genome Institute"/>
            <person name="Haitjema C.H."/>
            <person name="Gilmore S.P."/>
            <person name="Henske J.K."/>
            <person name="Solomon K.V."/>
            <person name="De Groot R."/>
            <person name="Kuo A."/>
            <person name="Mondo S.J."/>
            <person name="Salamov A.A."/>
            <person name="Labutti K."/>
            <person name="Zhao Z."/>
            <person name="Chiniquy J."/>
            <person name="Barry K."/>
            <person name="Brewer H.M."/>
            <person name="Purvine S.O."/>
            <person name="Wright A.T."/>
            <person name="Boxma B."/>
            <person name="Van Alen T."/>
            <person name="Hackstein J.H."/>
            <person name="Baker S.E."/>
            <person name="Grigoriev I.V."/>
            <person name="O'Malley M.A."/>
        </authorList>
    </citation>
    <scope>NUCLEOTIDE SEQUENCE [LARGE SCALE GENOMIC DNA]</scope>
    <source>
        <strain evidence="9">finn</strain>
    </source>
</reference>
<evidence type="ECO:0000256" key="3">
    <source>
        <dbReference type="ARBA" id="ARBA00022722"/>
    </source>
</evidence>
<dbReference type="STRING" id="1754191.A0A1Y1VEP7"/>
<dbReference type="OrthoDB" id="448399at2759"/>
<evidence type="ECO:0000256" key="4">
    <source>
        <dbReference type="ARBA" id="ARBA00022801"/>
    </source>
</evidence>
<protein>
    <recommendedName>
        <fullName evidence="7">SAP domain-containing protein</fullName>
    </recommendedName>
</protein>
<dbReference type="InterPro" id="IPR003034">
    <property type="entry name" value="SAP_dom"/>
</dbReference>
<name>A0A1Y1VEP7_9FUNG</name>
<dbReference type="EMBL" id="MCFH01000013">
    <property type="protein sequence ID" value="ORX53456.1"/>
    <property type="molecule type" value="Genomic_DNA"/>
</dbReference>
<dbReference type="InterPro" id="IPR051274">
    <property type="entry name" value="3-5_Exoribonuclease"/>
</dbReference>
<dbReference type="PANTHER" id="PTHR23044">
    <property type="entry name" value="3'-5' EXONUCLEASE ERI1-RELATED"/>
    <property type="match status" value="1"/>
</dbReference>
<dbReference type="SMART" id="SM00513">
    <property type="entry name" value="SAP"/>
    <property type="match status" value="1"/>
</dbReference>
<evidence type="ECO:0000256" key="5">
    <source>
        <dbReference type="ARBA" id="ARBA00022839"/>
    </source>
</evidence>
<dbReference type="InterPro" id="IPR013520">
    <property type="entry name" value="Ribonucl_H"/>
</dbReference>
<keyword evidence="2" id="KW-0963">Cytoplasm</keyword>
<dbReference type="InterPro" id="IPR047201">
    <property type="entry name" value="ERI-1_3'hExo-like"/>
</dbReference>
<evidence type="ECO:0000256" key="2">
    <source>
        <dbReference type="ARBA" id="ARBA00022490"/>
    </source>
</evidence>
<evidence type="ECO:0000313" key="9">
    <source>
        <dbReference type="Proteomes" id="UP000193719"/>
    </source>
</evidence>
<gene>
    <name evidence="8" type="ORF">BCR36DRAFT_349444</name>
</gene>
<dbReference type="PANTHER" id="PTHR23044:SF61">
    <property type="entry name" value="3'-5' EXORIBONUCLEASE 1-RELATED"/>
    <property type="match status" value="1"/>
</dbReference>
<proteinExistence type="predicted"/>
<dbReference type="AlphaFoldDB" id="A0A1Y1VEP7"/>
<keyword evidence="3" id="KW-0540">Nuclease</keyword>
<dbReference type="SUPFAM" id="SSF53098">
    <property type="entry name" value="Ribonuclease H-like"/>
    <property type="match status" value="1"/>
</dbReference>
<evidence type="ECO:0000313" key="8">
    <source>
        <dbReference type="EMBL" id="ORX53456.1"/>
    </source>
</evidence>